<accession>A0A420VPT0</accession>
<dbReference type="EMBL" id="RBWS01000035">
    <property type="protein sequence ID" value="RKO68334.1"/>
    <property type="molecule type" value="Genomic_DNA"/>
</dbReference>
<evidence type="ECO:0000313" key="1">
    <source>
        <dbReference type="EMBL" id="RKO68334.1"/>
    </source>
</evidence>
<gene>
    <name evidence="1" type="ORF">D7322_27740</name>
</gene>
<dbReference type="AlphaFoldDB" id="A0A420VPT0"/>
<keyword evidence="2" id="KW-1185">Reference proteome</keyword>
<dbReference type="OrthoDB" id="708761at2"/>
<sequence>MDGIKLNEEFGDLFAYNLSVNFQNKITEIYYGEYITESTAPIKKMIFENVVWQEFSEFDFVNIFNVIEVGNSFEVFFNSNLSYFNRMQNYIAEDNMEAMKLPNLFYYTFRQTCGFNCFVITNTAIRVEYL</sequence>
<dbReference type="Proteomes" id="UP000282423">
    <property type="component" value="Unassembled WGS sequence"/>
</dbReference>
<evidence type="ECO:0000313" key="2">
    <source>
        <dbReference type="Proteomes" id="UP000282423"/>
    </source>
</evidence>
<proteinExistence type="predicted"/>
<reference evidence="1 2" key="1">
    <citation type="submission" date="2018-10" db="EMBL/GenBank/DDBJ databases">
        <title>Sphingobacterium sp. M05W1-28.</title>
        <authorList>
            <person name="Cai H."/>
        </authorList>
    </citation>
    <scope>NUCLEOTIDE SEQUENCE [LARGE SCALE GENOMIC DNA]</scope>
    <source>
        <strain evidence="1 2">M05W1-28</strain>
    </source>
</reference>
<name>A0A420VPT0_9SPHI</name>
<protein>
    <submittedName>
        <fullName evidence="1">Uncharacterized protein</fullName>
    </submittedName>
</protein>
<organism evidence="1 2">
    <name type="scientific">Sphingobacterium puteale</name>
    <dbReference type="NCBI Taxonomy" id="2420510"/>
    <lineage>
        <taxon>Bacteria</taxon>
        <taxon>Pseudomonadati</taxon>
        <taxon>Bacteroidota</taxon>
        <taxon>Sphingobacteriia</taxon>
        <taxon>Sphingobacteriales</taxon>
        <taxon>Sphingobacteriaceae</taxon>
        <taxon>Sphingobacterium</taxon>
    </lineage>
</organism>
<dbReference type="RefSeq" id="WP_121127412.1">
    <property type="nucleotide sequence ID" value="NZ_RBWS01000035.1"/>
</dbReference>
<comment type="caution">
    <text evidence="1">The sequence shown here is derived from an EMBL/GenBank/DDBJ whole genome shotgun (WGS) entry which is preliminary data.</text>
</comment>